<name>A0A9P6MDP0_9FUNG</name>
<evidence type="ECO:0000256" key="1">
    <source>
        <dbReference type="SAM" id="MobiDB-lite"/>
    </source>
</evidence>
<accession>A0A9P6MDP0</accession>
<proteinExistence type="predicted"/>
<dbReference type="OrthoDB" id="2434907at2759"/>
<evidence type="ECO:0000313" key="2">
    <source>
        <dbReference type="EMBL" id="KAF9993514.1"/>
    </source>
</evidence>
<dbReference type="Proteomes" id="UP000749646">
    <property type="component" value="Unassembled WGS sequence"/>
</dbReference>
<evidence type="ECO:0000313" key="3">
    <source>
        <dbReference type="Proteomes" id="UP000749646"/>
    </source>
</evidence>
<keyword evidence="3" id="KW-1185">Reference proteome</keyword>
<feature type="region of interest" description="Disordered" evidence="1">
    <location>
        <begin position="142"/>
        <end position="167"/>
    </location>
</feature>
<reference evidence="2" key="1">
    <citation type="journal article" date="2020" name="Fungal Divers.">
        <title>Resolving the Mortierellaceae phylogeny through synthesis of multi-gene phylogenetics and phylogenomics.</title>
        <authorList>
            <person name="Vandepol N."/>
            <person name="Liber J."/>
            <person name="Desiro A."/>
            <person name="Na H."/>
            <person name="Kennedy M."/>
            <person name="Barry K."/>
            <person name="Grigoriev I.V."/>
            <person name="Miller A.N."/>
            <person name="O'Donnell K."/>
            <person name="Stajich J.E."/>
            <person name="Bonito G."/>
        </authorList>
    </citation>
    <scope>NUCLEOTIDE SEQUENCE</scope>
    <source>
        <strain evidence="2">MES-2147</strain>
    </source>
</reference>
<sequence length="226" mass="24428">MATVKSRFDATSTISPETDGPWLTTYSRALCSISKDEDDCWDYLLSSQSSSIFSKQSENPSNTRKYNEDDLATKLSVSTTSSLASSFPETSLLTDINATSHFSNSKSDEILLPPMSPGSISHALCKIGFDCIDYFTATQDDLATEPPKPSPNSASRPNDGYTSPLLEDLTDRDWRTGLAAVVGGKRAAALERKRALSRSSSQVDVTAATGVGSSSAWFETLDRLSR</sequence>
<protein>
    <submittedName>
        <fullName evidence="2">Uncharacterized protein</fullName>
    </submittedName>
</protein>
<gene>
    <name evidence="2" type="ORF">BGZ65_010934</name>
</gene>
<organism evidence="2 3">
    <name type="scientific">Modicella reniformis</name>
    <dbReference type="NCBI Taxonomy" id="1440133"/>
    <lineage>
        <taxon>Eukaryota</taxon>
        <taxon>Fungi</taxon>
        <taxon>Fungi incertae sedis</taxon>
        <taxon>Mucoromycota</taxon>
        <taxon>Mortierellomycotina</taxon>
        <taxon>Mortierellomycetes</taxon>
        <taxon>Mortierellales</taxon>
        <taxon>Mortierellaceae</taxon>
        <taxon>Modicella</taxon>
    </lineage>
</organism>
<comment type="caution">
    <text evidence="2">The sequence shown here is derived from an EMBL/GenBank/DDBJ whole genome shotgun (WGS) entry which is preliminary data.</text>
</comment>
<dbReference type="AlphaFoldDB" id="A0A9P6MDP0"/>
<feature type="non-terminal residue" evidence="2">
    <location>
        <position position="226"/>
    </location>
</feature>
<dbReference type="EMBL" id="JAAAHW010001814">
    <property type="protein sequence ID" value="KAF9993514.1"/>
    <property type="molecule type" value="Genomic_DNA"/>
</dbReference>